<comment type="caution">
    <text evidence="1">The sequence shown here is derived from an EMBL/GenBank/DDBJ whole genome shotgun (WGS) entry which is preliminary data.</text>
</comment>
<keyword evidence="2" id="KW-1185">Reference proteome</keyword>
<dbReference type="RefSeq" id="XP_024345209.1">
    <property type="nucleotide sequence ID" value="XM_024500377.1"/>
</dbReference>
<organism evidence="1 2">
    <name type="scientific">Echinococcus granulosus</name>
    <name type="common">Hydatid tapeworm</name>
    <dbReference type="NCBI Taxonomy" id="6210"/>
    <lineage>
        <taxon>Eukaryota</taxon>
        <taxon>Metazoa</taxon>
        <taxon>Spiralia</taxon>
        <taxon>Lophotrochozoa</taxon>
        <taxon>Platyhelminthes</taxon>
        <taxon>Cestoda</taxon>
        <taxon>Eucestoda</taxon>
        <taxon>Cyclophyllidea</taxon>
        <taxon>Taeniidae</taxon>
        <taxon>Echinococcus</taxon>
        <taxon>Echinococcus granulosus group</taxon>
    </lineage>
</organism>
<protein>
    <submittedName>
        <fullName evidence="1">Uncharacterized protein</fullName>
    </submittedName>
</protein>
<dbReference type="CTD" id="36346843"/>
<gene>
    <name evidence="1" type="ORF">EGR_11130</name>
</gene>
<dbReference type="AlphaFoldDB" id="W6TZ54"/>
<accession>W6TZ54</accession>
<evidence type="ECO:0000313" key="1">
    <source>
        <dbReference type="EMBL" id="EUB54013.1"/>
    </source>
</evidence>
<name>W6TZ54_ECHGR</name>
<dbReference type="Proteomes" id="UP000019149">
    <property type="component" value="Unassembled WGS sequence"/>
</dbReference>
<evidence type="ECO:0000313" key="2">
    <source>
        <dbReference type="Proteomes" id="UP000019149"/>
    </source>
</evidence>
<dbReference type="EMBL" id="APAU02000399">
    <property type="protein sequence ID" value="EUB54013.1"/>
    <property type="molecule type" value="Genomic_DNA"/>
</dbReference>
<dbReference type="KEGG" id="egl:EGR_11130"/>
<dbReference type="GeneID" id="36346843"/>
<reference evidence="1 2" key="1">
    <citation type="journal article" date="2013" name="Nat. Genet.">
        <title>The genome of the hydatid tapeworm Echinococcus granulosus.</title>
        <authorList>
            <person name="Zheng H."/>
            <person name="Zhang W."/>
            <person name="Zhang L."/>
            <person name="Zhang Z."/>
            <person name="Li J."/>
            <person name="Lu G."/>
            <person name="Zhu Y."/>
            <person name="Wang Y."/>
            <person name="Huang Y."/>
            <person name="Liu J."/>
            <person name="Kang H."/>
            <person name="Chen J."/>
            <person name="Wang L."/>
            <person name="Chen A."/>
            <person name="Yu S."/>
            <person name="Gao Z."/>
            <person name="Jin L."/>
            <person name="Gu W."/>
            <person name="Wang Z."/>
            <person name="Zhao L."/>
            <person name="Shi B."/>
            <person name="Wen H."/>
            <person name="Lin R."/>
            <person name="Jones M.K."/>
            <person name="Brejova B."/>
            <person name="Vinar T."/>
            <person name="Zhao G."/>
            <person name="McManus D.P."/>
            <person name="Chen Z."/>
            <person name="Zhou Y."/>
            <person name="Wang S."/>
        </authorList>
    </citation>
    <scope>NUCLEOTIDE SEQUENCE [LARGE SCALE GENOMIC DNA]</scope>
</reference>
<proteinExistence type="predicted"/>
<sequence length="72" mass="8112">MHKIRHSSFNSTDNSSQFFITLFVHYQHCIRQSHCPALGSFKLTQYITVSGATTNELLPKLPSSGFLPSVRT</sequence>